<dbReference type="PROSITE" id="PS00028">
    <property type="entry name" value="ZINC_FINGER_C2H2_1"/>
    <property type="match status" value="1"/>
</dbReference>
<protein>
    <recommendedName>
        <fullName evidence="2">Nudix hydrolase domain-containing protein</fullName>
    </recommendedName>
</protein>
<dbReference type="InterPro" id="IPR015797">
    <property type="entry name" value="NUDIX_hydrolase-like_dom_sf"/>
</dbReference>
<dbReference type="Gene3D" id="3.90.79.10">
    <property type="entry name" value="Nucleoside Triphosphate Pyrophosphohydrolase"/>
    <property type="match status" value="1"/>
</dbReference>
<name>A0A250X7K9_9CHLO</name>
<evidence type="ECO:0000313" key="4">
    <source>
        <dbReference type="Proteomes" id="UP000232323"/>
    </source>
</evidence>
<dbReference type="InterPro" id="IPR051325">
    <property type="entry name" value="Nudix_hydrolase_domain"/>
</dbReference>
<keyword evidence="4" id="KW-1185">Reference proteome</keyword>
<dbReference type="EMBL" id="BEGY01000038">
    <property type="protein sequence ID" value="GAX79045.1"/>
    <property type="molecule type" value="Genomic_DNA"/>
</dbReference>
<comment type="caution">
    <text evidence="3">The sequence shown here is derived from an EMBL/GenBank/DDBJ whole genome shotgun (WGS) entry which is preliminary data.</text>
</comment>
<evidence type="ECO:0000256" key="1">
    <source>
        <dbReference type="ARBA" id="ARBA00022801"/>
    </source>
</evidence>
<accession>A0A250X7K9</accession>
<dbReference type="OrthoDB" id="447842at2759"/>
<dbReference type="Pfam" id="PF00293">
    <property type="entry name" value="NUDIX"/>
    <property type="match status" value="1"/>
</dbReference>
<dbReference type="PANTHER" id="PTHR21340">
    <property type="entry name" value="DIADENOSINE 5,5-P1,P4-TETRAPHOSPHATE PYROPHOSPHOHYDROLASE MUTT"/>
    <property type="match status" value="1"/>
</dbReference>
<feature type="domain" description="Nudix hydrolase" evidence="2">
    <location>
        <begin position="213"/>
        <end position="346"/>
    </location>
</feature>
<evidence type="ECO:0000313" key="3">
    <source>
        <dbReference type="EMBL" id="GAX79045.1"/>
    </source>
</evidence>
<dbReference type="InterPro" id="IPR013087">
    <property type="entry name" value="Znf_C2H2_type"/>
</dbReference>
<dbReference type="Proteomes" id="UP000232323">
    <property type="component" value="Unassembled WGS sequence"/>
</dbReference>
<dbReference type="PROSITE" id="PS51462">
    <property type="entry name" value="NUDIX"/>
    <property type="match status" value="1"/>
</dbReference>
<reference evidence="3 4" key="1">
    <citation type="submission" date="2017-08" db="EMBL/GenBank/DDBJ databases">
        <title>Acidophilic green algal genome provides insights into adaptation to an acidic environment.</title>
        <authorList>
            <person name="Hirooka S."/>
            <person name="Hirose Y."/>
            <person name="Kanesaki Y."/>
            <person name="Higuchi S."/>
            <person name="Fujiwara T."/>
            <person name="Onuma R."/>
            <person name="Era A."/>
            <person name="Ohbayashi R."/>
            <person name="Uzuka A."/>
            <person name="Nozaki H."/>
            <person name="Yoshikawa H."/>
            <person name="Miyagishima S.Y."/>
        </authorList>
    </citation>
    <scope>NUCLEOTIDE SEQUENCE [LARGE SCALE GENOMIC DNA]</scope>
    <source>
        <strain evidence="3 4">NIES-2499</strain>
    </source>
</reference>
<keyword evidence="1" id="KW-0378">Hydrolase</keyword>
<dbReference type="GO" id="GO:0004081">
    <property type="term" value="F:bis(5'-nucleosyl)-tetraphosphatase (asymmetrical) activity"/>
    <property type="evidence" value="ECO:0007669"/>
    <property type="project" value="TreeGrafter"/>
</dbReference>
<dbReference type="AlphaFoldDB" id="A0A250X7K9"/>
<evidence type="ECO:0000259" key="2">
    <source>
        <dbReference type="PROSITE" id="PS51462"/>
    </source>
</evidence>
<dbReference type="SUPFAM" id="SSF55811">
    <property type="entry name" value="Nudix"/>
    <property type="match status" value="1"/>
</dbReference>
<organism evidence="3 4">
    <name type="scientific">Chlamydomonas eustigma</name>
    <dbReference type="NCBI Taxonomy" id="1157962"/>
    <lineage>
        <taxon>Eukaryota</taxon>
        <taxon>Viridiplantae</taxon>
        <taxon>Chlorophyta</taxon>
        <taxon>core chlorophytes</taxon>
        <taxon>Chlorophyceae</taxon>
        <taxon>CS clade</taxon>
        <taxon>Chlamydomonadales</taxon>
        <taxon>Chlamydomonadaceae</taxon>
        <taxon>Chlamydomonas</taxon>
    </lineage>
</organism>
<gene>
    <name evidence="3" type="ORF">CEUSTIGMA_g6485.t1</name>
</gene>
<sequence length="373" mass="41893">MSSGAICFANRLVIFSNNDYQNFPYSLNDSFDQFDVLRRVHSLEFSSDEAFKSKVSFDETSARPTTLTIVLHADSTLDASGIIQRIRSLAGMSAFIVLWHPEAVESPSLRIQAFINGANMVTCNENHLKDVLGTILAMQGTGQVMQAMQGTGQITCHVCGQQYMTAQDLWYHMPLFHIYHPNFQAQCQICHEHVDNMQVHVHEEHGPSGPCKEVRCGIGAAVVVHRCSDNKFLMVQEFANQGYWLPGGMMDGLQEPLTTCAVRECLEEVGMEVEVKGLLQIQHDMSAGKQGWRLVTFYAQLKEEAKPSEAKTVPDFESAGSCWVSAEELDHVPLRSETLPRKWFPLLSQQPDFVIPPLKIPDHLEHLFRDVTL</sequence>
<dbReference type="CDD" id="cd02883">
    <property type="entry name" value="NUDIX_Hydrolase"/>
    <property type="match status" value="1"/>
</dbReference>
<dbReference type="GO" id="GO:0006754">
    <property type="term" value="P:ATP biosynthetic process"/>
    <property type="evidence" value="ECO:0007669"/>
    <property type="project" value="TreeGrafter"/>
</dbReference>
<dbReference type="PANTHER" id="PTHR21340:SF0">
    <property type="entry name" value="BIS(5'-NUCLEOSYL)-TETRAPHOSPHATASE [ASYMMETRICAL]"/>
    <property type="match status" value="1"/>
</dbReference>
<dbReference type="GO" id="GO:0006167">
    <property type="term" value="P:AMP biosynthetic process"/>
    <property type="evidence" value="ECO:0007669"/>
    <property type="project" value="TreeGrafter"/>
</dbReference>
<dbReference type="InterPro" id="IPR000086">
    <property type="entry name" value="NUDIX_hydrolase_dom"/>
</dbReference>
<proteinExistence type="predicted"/>